<dbReference type="RefSeq" id="WP_066804215.1">
    <property type="nucleotide sequence ID" value="NZ_CAUVXY020000015.1"/>
</dbReference>
<dbReference type="InterPro" id="IPR015797">
    <property type="entry name" value="NUDIX_hydrolase-like_dom_sf"/>
</dbReference>
<protein>
    <submittedName>
        <fullName evidence="3">Isopentenyldiphosphate isomerase</fullName>
    </submittedName>
    <submittedName>
        <fullName evidence="2">NUDIX hydrolase</fullName>
    </submittedName>
</protein>
<dbReference type="PANTHER" id="PTHR10885">
    <property type="entry name" value="ISOPENTENYL-DIPHOSPHATE DELTA-ISOMERASE"/>
    <property type="match status" value="1"/>
</dbReference>
<dbReference type="SUPFAM" id="SSF55811">
    <property type="entry name" value="Nudix"/>
    <property type="match status" value="1"/>
</dbReference>
<feature type="domain" description="Nudix hydrolase" evidence="1">
    <location>
        <begin position="39"/>
        <end position="168"/>
    </location>
</feature>
<sequence>MIPHKTPADTEADHLVEVIDKNNRPLAVLSKRTVHRQLLLHRSVQVLVFNPERKIYLQKRNANKQFFPGRWDISARTHPRAGESTFDAAVRALREELNLEIEHPQFVRELPAGPETGFEHVALFEVTKNTLPIVPGSDSVSEGFYYSPEELTCLVKEFRELLTPNLVILWESGLLVPA</sequence>
<dbReference type="GO" id="GO:0009240">
    <property type="term" value="P:isopentenyl diphosphate biosynthetic process"/>
    <property type="evidence" value="ECO:0007669"/>
    <property type="project" value="TreeGrafter"/>
</dbReference>
<dbReference type="EMBL" id="SOBK01000006">
    <property type="protein sequence ID" value="TDT88347.1"/>
    <property type="molecule type" value="Genomic_DNA"/>
</dbReference>
<dbReference type="GO" id="GO:0005737">
    <property type="term" value="C:cytoplasm"/>
    <property type="evidence" value="ECO:0007669"/>
    <property type="project" value="TreeGrafter"/>
</dbReference>
<dbReference type="KEGG" id="dej:AWY79_12115"/>
<dbReference type="PROSITE" id="PS51462">
    <property type="entry name" value="NUDIX"/>
    <property type="match status" value="1"/>
</dbReference>
<evidence type="ECO:0000313" key="5">
    <source>
        <dbReference type="Proteomes" id="UP000295506"/>
    </source>
</evidence>
<keyword evidence="4" id="KW-1185">Reference proteome</keyword>
<evidence type="ECO:0000313" key="4">
    <source>
        <dbReference type="Proteomes" id="UP000055611"/>
    </source>
</evidence>
<dbReference type="GO" id="GO:0016787">
    <property type="term" value="F:hydrolase activity"/>
    <property type="evidence" value="ECO:0007669"/>
    <property type="project" value="UniProtKB-KW"/>
</dbReference>
<dbReference type="GO" id="GO:0004452">
    <property type="term" value="F:isopentenyl-diphosphate delta-isomerase activity"/>
    <property type="evidence" value="ECO:0007669"/>
    <property type="project" value="TreeGrafter"/>
</dbReference>
<dbReference type="Proteomes" id="UP000295506">
    <property type="component" value="Unassembled WGS sequence"/>
</dbReference>
<evidence type="ECO:0000313" key="2">
    <source>
        <dbReference type="EMBL" id="AMK11805.1"/>
    </source>
</evidence>
<dbReference type="Pfam" id="PF00293">
    <property type="entry name" value="NUDIX"/>
    <property type="match status" value="1"/>
</dbReference>
<accession>A0A126QQP9</accession>
<keyword evidence="3" id="KW-0413">Isomerase</keyword>
<dbReference type="Proteomes" id="UP000055611">
    <property type="component" value="Chromosome"/>
</dbReference>
<dbReference type="AlphaFoldDB" id="A0A126QQP9"/>
<name>A0A126QQP9_9BACT</name>
<dbReference type="PANTHER" id="PTHR10885:SF20">
    <property type="entry name" value="NUDIX HYDROLASE DOMAIN-CONTAINING PROTEIN"/>
    <property type="match status" value="1"/>
</dbReference>
<organism evidence="3 5">
    <name type="scientific">Pseudodesulfovibrio indicus</name>
    <dbReference type="NCBI Taxonomy" id="1716143"/>
    <lineage>
        <taxon>Bacteria</taxon>
        <taxon>Pseudomonadati</taxon>
        <taxon>Thermodesulfobacteriota</taxon>
        <taxon>Desulfovibrionia</taxon>
        <taxon>Desulfovibrionales</taxon>
        <taxon>Desulfovibrionaceae</taxon>
    </lineage>
</organism>
<dbReference type="OrthoDB" id="9804563at2"/>
<evidence type="ECO:0000313" key="3">
    <source>
        <dbReference type="EMBL" id="TDT88347.1"/>
    </source>
</evidence>
<dbReference type="CDD" id="cd04692">
    <property type="entry name" value="NUDIX_Hydrolase"/>
    <property type="match status" value="1"/>
</dbReference>
<gene>
    <name evidence="2" type="ORF">AWY79_12115</name>
    <name evidence="3" type="ORF">EDC59_106161</name>
</gene>
<dbReference type="Gene3D" id="3.90.79.10">
    <property type="entry name" value="Nucleoside Triphosphate Pyrophosphohydrolase"/>
    <property type="match status" value="1"/>
</dbReference>
<keyword evidence="2" id="KW-0378">Hydrolase</keyword>
<dbReference type="InterPro" id="IPR000086">
    <property type="entry name" value="NUDIX_hydrolase_dom"/>
</dbReference>
<reference evidence="3 5" key="2">
    <citation type="submission" date="2019-03" db="EMBL/GenBank/DDBJ databases">
        <title>Genomic Encyclopedia of Type Strains, Phase IV (KMG-IV): sequencing the most valuable type-strain genomes for metagenomic binning, comparative biology and taxonomic classification.</title>
        <authorList>
            <person name="Goeker M."/>
        </authorList>
    </citation>
    <scope>NUCLEOTIDE SEQUENCE [LARGE SCALE GENOMIC DNA]</scope>
    <source>
        <strain evidence="3 5">DSM 101483</strain>
    </source>
</reference>
<reference evidence="2 4" key="1">
    <citation type="journal article" date="2016" name="Front. Microbiol.">
        <title>Genome Sequence of the Piezophilic, Mesophilic Sulfate-Reducing Bacterium Desulfovibrio indicus J2T.</title>
        <authorList>
            <person name="Cao J."/>
            <person name="Maignien L."/>
            <person name="Shao Z."/>
            <person name="Alain K."/>
            <person name="Jebbar M."/>
        </authorList>
    </citation>
    <scope>NUCLEOTIDE SEQUENCE [LARGE SCALE GENOMIC DNA]</scope>
    <source>
        <strain evidence="2 4">J2</strain>
    </source>
</reference>
<evidence type="ECO:0000259" key="1">
    <source>
        <dbReference type="PROSITE" id="PS51462"/>
    </source>
</evidence>
<dbReference type="EMBL" id="CP014206">
    <property type="protein sequence ID" value="AMK11805.1"/>
    <property type="molecule type" value="Genomic_DNA"/>
</dbReference>
<proteinExistence type="predicted"/>